<dbReference type="Proteomes" id="UP000823786">
    <property type="component" value="Unassembled WGS sequence"/>
</dbReference>
<gene>
    <name evidence="2" type="ORF">J2Z75_005329</name>
</gene>
<keyword evidence="1" id="KW-0812">Transmembrane</keyword>
<protein>
    <recommendedName>
        <fullName evidence="4">Pilus assembly protein</fullName>
    </recommendedName>
</protein>
<evidence type="ECO:0000256" key="1">
    <source>
        <dbReference type="SAM" id="Phobius"/>
    </source>
</evidence>
<name>A0ABS4EV38_9HYPH</name>
<evidence type="ECO:0000313" key="3">
    <source>
        <dbReference type="Proteomes" id="UP000823786"/>
    </source>
</evidence>
<keyword evidence="3" id="KW-1185">Reference proteome</keyword>
<comment type="caution">
    <text evidence="2">The sequence shown here is derived from an EMBL/GenBank/DDBJ whole genome shotgun (WGS) entry which is preliminary data.</text>
</comment>
<feature type="transmembrane region" description="Helical" evidence="1">
    <location>
        <begin position="39"/>
        <end position="65"/>
    </location>
</feature>
<evidence type="ECO:0000313" key="2">
    <source>
        <dbReference type="EMBL" id="MBP1861800.1"/>
    </source>
</evidence>
<keyword evidence="1" id="KW-1133">Transmembrane helix</keyword>
<evidence type="ECO:0008006" key="4">
    <source>
        <dbReference type="Google" id="ProtNLM"/>
    </source>
</evidence>
<organism evidence="2 3">
    <name type="scientific">Rhizobium herbae</name>
    <dbReference type="NCBI Taxonomy" id="508661"/>
    <lineage>
        <taxon>Bacteria</taxon>
        <taxon>Pseudomonadati</taxon>
        <taxon>Pseudomonadota</taxon>
        <taxon>Alphaproteobacteria</taxon>
        <taxon>Hyphomicrobiales</taxon>
        <taxon>Rhizobiaceae</taxon>
        <taxon>Rhizobium/Agrobacterium group</taxon>
        <taxon>Rhizobium</taxon>
    </lineage>
</organism>
<dbReference type="RefSeq" id="WP_209856530.1">
    <property type="nucleotide sequence ID" value="NZ_JAGGJV010000012.1"/>
</dbReference>
<proteinExistence type="predicted"/>
<dbReference type="EMBL" id="JAGGJV010000012">
    <property type="protein sequence ID" value="MBP1861800.1"/>
    <property type="molecule type" value="Genomic_DNA"/>
</dbReference>
<sequence length="74" mass="8495">MPNVMHRFENYMRNGMGGWARSQPVFVRVLMFLPCFAEFLIVCMVCVIAIAVVVFLMGLVTVFGLDAERQPRLR</sequence>
<keyword evidence="1" id="KW-0472">Membrane</keyword>
<accession>A0ABS4EV38</accession>
<reference evidence="2 3" key="1">
    <citation type="submission" date="2021-03" db="EMBL/GenBank/DDBJ databases">
        <title>Genomic Encyclopedia of Type Strains, Phase IV (KMG-IV): sequencing the most valuable type-strain genomes for metagenomic binning, comparative biology and taxonomic classification.</title>
        <authorList>
            <person name="Goeker M."/>
        </authorList>
    </citation>
    <scope>NUCLEOTIDE SEQUENCE [LARGE SCALE GENOMIC DNA]</scope>
    <source>
        <strain evidence="2 3">DSM 26427</strain>
    </source>
</reference>